<dbReference type="GO" id="GO:0032787">
    <property type="term" value="P:monocarboxylic acid metabolic process"/>
    <property type="evidence" value="ECO:0007669"/>
    <property type="project" value="UniProtKB-ARBA"/>
</dbReference>
<dbReference type="InterPro" id="IPR002347">
    <property type="entry name" value="SDR_fam"/>
</dbReference>
<dbReference type="InterPro" id="IPR036291">
    <property type="entry name" value="NAD(P)-bd_dom_sf"/>
</dbReference>
<dbReference type="FunFam" id="3.40.50.720:FF:000173">
    <property type="entry name" value="3-oxoacyl-[acyl-carrier protein] reductase"/>
    <property type="match status" value="1"/>
</dbReference>
<dbReference type="PANTHER" id="PTHR42879">
    <property type="entry name" value="3-OXOACYL-(ACYL-CARRIER-PROTEIN) REDUCTASE"/>
    <property type="match status" value="1"/>
</dbReference>
<dbReference type="PANTHER" id="PTHR42879:SF2">
    <property type="entry name" value="3-OXOACYL-[ACYL-CARRIER-PROTEIN] REDUCTASE FABG"/>
    <property type="match status" value="1"/>
</dbReference>
<dbReference type="SUPFAM" id="SSF51735">
    <property type="entry name" value="NAD(P)-binding Rossmann-fold domains"/>
    <property type="match status" value="1"/>
</dbReference>
<accession>A0A089HTG4</accession>
<evidence type="ECO:0000313" key="3">
    <source>
        <dbReference type="EMBL" id="AIQ14367.1"/>
    </source>
</evidence>
<organism evidence="3 4">
    <name type="scientific">Paenibacillus durus</name>
    <name type="common">Paenibacillus azotofixans</name>
    <dbReference type="NCBI Taxonomy" id="44251"/>
    <lineage>
        <taxon>Bacteria</taxon>
        <taxon>Bacillati</taxon>
        <taxon>Bacillota</taxon>
        <taxon>Bacilli</taxon>
        <taxon>Bacillales</taxon>
        <taxon>Paenibacillaceae</taxon>
        <taxon>Paenibacillus</taxon>
    </lineage>
</organism>
<dbReference type="Gene3D" id="3.40.50.720">
    <property type="entry name" value="NAD(P)-binding Rossmann-like Domain"/>
    <property type="match status" value="1"/>
</dbReference>
<dbReference type="eggNOG" id="COG1028">
    <property type="taxonomic scope" value="Bacteria"/>
</dbReference>
<evidence type="ECO:0000313" key="4">
    <source>
        <dbReference type="Proteomes" id="UP000029409"/>
    </source>
</evidence>
<reference evidence="3 4" key="1">
    <citation type="submission" date="2014-08" db="EMBL/GenBank/DDBJ databases">
        <title>Comparative genomics of the Paenibacillus odorifer group.</title>
        <authorList>
            <person name="den Bakker H.C."/>
            <person name="Tsai Y.-C."/>
            <person name="Martin N."/>
            <person name="Korlach J."/>
            <person name="Wiedmann M."/>
        </authorList>
    </citation>
    <scope>NUCLEOTIDE SEQUENCE [LARGE SCALE GENOMIC DNA]</scope>
    <source>
        <strain evidence="3 4">DSM 1735</strain>
    </source>
</reference>
<dbReference type="PRINTS" id="PR00080">
    <property type="entry name" value="SDRFAMILY"/>
</dbReference>
<dbReference type="KEGG" id="pdu:PDUR_22520"/>
<dbReference type="Proteomes" id="UP000029409">
    <property type="component" value="Chromosome"/>
</dbReference>
<dbReference type="InterPro" id="IPR020904">
    <property type="entry name" value="Sc_DH/Rdtase_CS"/>
</dbReference>
<dbReference type="Pfam" id="PF13561">
    <property type="entry name" value="adh_short_C2"/>
    <property type="match status" value="1"/>
</dbReference>
<name>A0A089HTG4_PAEDU</name>
<protein>
    <recommendedName>
        <fullName evidence="5">3-ketoacyl-ACP reductase</fullName>
    </recommendedName>
</protein>
<dbReference type="STRING" id="44251.PDUR_22520"/>
<dbReference type="RefSeq" id="WP_042208144.1">
    <property type="nucleotide sequence ID" value="NZ_CP009288.1"/>
</dbReference>
<keyword evidence="2" id="KW-0560">Oxidoreductase</keyword>
<evidence type="ECO:0000256" key="2">
    <source>
        <dbReference type="ARBA" id="ARBA00023002"/>
    </source>
</evidence>
<dbReference type="OrthoDB" id="9805904at2"/>
<gene>
    <name evidence="3" type="ORF">PDUR_22520</name>
</gene>
<sequence length="253" mass="27376">MNLELKEKVVVVTGASKGIGKATAKKFAAEEAHVIITYDKDQKTALRTAEEIQAQGYSCQAVRLNLGNSESIRNAVTFIGKEFGGIDVLVNNAVFWGSAEPKFEPFEHTLTDNWYSVIDLNLKGTYLVTKAVLPYMRNREWGRLVHVSSNLAEDGMPGGTSYTASKSALFGFSKSLSLELAAQSIFSNVVMPGFTLTESNSSVFPQDMLKKHAESIPAKRLGTPDDAANLIVYLGSKANSFVTGEAVRVTGGK</sequence>
<keyword evidence="4" id="KW-1185">Reference proteome</keyword>
<dbReference type="PROSITE" id="PS00061">
    <property type="entry name" value="ADH_SHORT"/>
    <property type="match status" value="1"/>
</dbReference>
<evidence type="ECO:0000256" key="1">
    <source>
        <dbReference type="ARBA" id="ARBA00006484"/>
    </source>
</evidence>
<dbReference type="PRINTS" id="PR00081">
    <property type="entry name" value="GDHRDH"/>
</dbReference>
<dbReference type="InterPro" id="IPR050259">
    <property type="entry name" value="SDR"/>
</dbReference>
<dbReference type="EMBL" id="CP009288">
    <property type="protein sequence ID" value="AIQ14367.1"/>
    <property type="molecule type" value="Genomic_DNA"/>
</dbReference>
<evidence type="ECO:0008006" key="5">
    <source>
        <dbReference type="Google" id="ProtNLM"/>
    </source>
</evidence>
<dbReference type="GO" id="GO:0016491">
    <property type="term" value="F:oxidoreductase activity"/>
    <property type="evidence" value="ECO:0007669"/>
    <property type="project" value="UniProtKB-KW"/>
</dbReference>
<comment type="similarity">
    <text evidence="1">Belongs to the short-chain dehydrogenases/reductases (SDR) family.</text>
</comment>
<dbReference type="AlphaFoldDB" id="A0A089HTG4"/>
<proteinExistence type="inferred from homology"/>